<gene>
    <name evidence="3" type="ORF">WKW80_33775</name>
</gene>
<organism evidence="3 4">
    <name type="scientific">Variovorax humicola</name>
    <dbReference type="NCBI Taxonomy" id="1769758"/>
    <lineage>
        <taxon>Bacteria</taxon>
        <taxon>Pseudomonadati</taxon>
        <taxon>Pseudomonadota</taxon>
        <taxon>Betaproteobacteria</taxon>
        <taxon>Burkholderiales</taxon>
        <taxon>Comamonadaceae</taxon>
        <taxon>Variovorax</taxon>
    </lineage>
</organism>
<dbReference type="InterPro" id="IPR034733">
    <property type="entry name" value="AcCoA_carboxyl_beta"/>
</dbReference>
<dbReference type="PROSITE" id="PS50989">
    <property type="entry name" value="COA_CT_CTER"/>
    <property type="match status" value="1"/>
</dbReference>
<dbReference type="RefSeq" id="WP_340367948.1">
    <property type="nucleotide sequence ID" value="NZ_JBBKZV010000045.1"/>
</dbReference>
<dbReference type="Gene3D" id="3.90.226.10">
    <property type="entry name" value="2-enoyl-CoA Hydratase, Chain A, domain 1"/>
    <property type="match status" value="2"/>
</dbReference>
<dbReference type="Pfam" id="PF01039">
    <property type="entry name" value="Carboxyl_trans"/>
    <property type="match status" value="1"/>
</dbReference>
<dbReference type="InterPro" id="IPR051047">
    <property type="entry name" value="AccD/PCCB"/>
</dbReference>
<name>A0ABU8WA60_9BURK</name>
<reference evidence="3 4" key="1">
    <citation type="submission" date="2024-03" db="EMBL/GenBank/DDBJ databases">
        <title>Novel species of the genus Variovorax.</title>
        <authorList>
            <person name="Liu Q."/>
            <person name="Xin Y.-H."/>
        </authorList>
    </citation>
    <scope>NUCLEOTIDE SEQUENCE [LARGE SCALE GENOMIC DNA]</scope>
    <source>
        <strain evidence="3 4">KACC 18501</strain>
    </source>
</reference>
<evidence type="ECO:0000259" key="1">
    <source>
        <dbReference type="PROSITE" id="PS50980"/>
    </source>
</evidence>
<accession>A0ABU8WA60</accession>
<dbReference type="InterPro" id="IPR029045">
    <property type="entry name" value="ClpP/crotonase-like_dom_sf"/>
</dbReference>
<dbReference type="SUPFAM" id="SSF52096">
    <property type="entry name" value="ClpP/crotonase"/>
    <property type="match status" value="2"/>
</dbReference>
<sequence>MAVNLNGSATLPGWIAGGRGAAWAQAQHARGRLTARERVELLLDEGSCTELGALAAGDEAQGGDGVVTVQGRIGGRAVCVFAKDMSVGQGTLAGLHARRICRLQEFALQSRIPIIGMFDSAGLRLEAGMSALEGYGAIVRNTVAASGIVPQISLVLGGCAGADALLPPLSDFVFMANDDSSLFVSGPEVVKRVTGEAMDASMLGGPEVHTRRSSIADGVCANDVLAILQVRRLFGFLPANQHAGMPRWSCLDDETREAPALDTLRPASASAPYDMKELVRQVSDEGDFLELQPDFAANVITGLARLGGRTVGVVANQPSVLAGVLDGNATRKAARLVRFCNAFGIAVVTFVDVPGFLPGAAEEHGGLARHASELLAAYASASVPLVTVVVRDALGAAGVSMGSLAIGADLVYAWPDAQIGLLGAKGAAALRSANGRALDAHDYAQRVLAPGAVAQLGAIDDVIVPRQTRPRIVQALKGLANKSCGWPWHEHPNYPL</sequence>
<dbReference type="EMBL" id="JBBKZV010000045">
    <property type="protein sequence ID" value="MEJ8826914.1"/>
    <property type="molecule type" value="Genomic_DNA"/>
</dbReference>
<dbReference type="InterPro" id="IPR011763">
    <property type="entry name" value="COA_CT_C"/>
</dbReference>
<evidence type="ECO:0000313" key="3">
    <source>
        <dbReference type="EMBL" id="MEJ8826914.1"/>
    </source>
</evidence>
<feature type="domain" description="CoA carboxyltransferase N-terminal" evidence="1">
    <location>
        <begin position="1"/>
        <end position="249"/>
    </location>
</feature>
<evidence type="ECO:0000313" key="4">
    <source>
        <dbReference type="Proteomes" id="UP001363010"/>
    </source>
</evidence>
<dbReference type="GO" id="GO:0016740">
    <property type="term" value="F:transferase activity"/>
    <property type="evidence" value="ECO:0007669"/>
    <property type="project" value="UniProtKB-KW"/>
</dbReference>
<dbReference type="PANTHER" id="PTHR43842:SF2">
    <property type="entry name" value="PROPIONYL-COA CARBOXYLASE BETA CHAIN, MITOCHONDRIAL"/>
    <property type="match status" value="1"/>
</dbReference>
<dbReference type="PANTHER" id="PTHR43842">
    <property type="entry name" value="PROPIONYL-COA CARBOXYLASE BETA CHAIN"/>
    <property type="match status" value="1"/>
</dbReference>
<keyword evidence="4" id="KW-1185">Reference proteome</keyword>
<comment type="caution">
    <text evidence="3">The sequence shown here is derived from an EMBL/GenBank/DDBJ whole genome shotgun (WGS) entry which is preliminary data.</text>
</comment>
<evidence type="ECO:0000259" key="2">
    <source>
        <dbReference type="PROSITE" id="PS50989"/>
    </source>
</evidence>
<proteinExistence type="predicted"/>
<keyword evidence="3" id="KW-0808">Transferase</keyword>
<dbReference type="InterPro" id="IPR011762">
    <property type="entry name" value="COA_CT_N"/>
</dbReference>
<feature type="domain" description="CoA carboxyltransferase C-terminal" evidence="2">
    <location>
        <begin position="253"/>
        <end position="478"/>
    </location>
</feature>
<protein>
    <submittedName>
        <fullName evidence="3">Carboxyl transferase domain-containing protein</fullName>
    </submittedName>
</protein>
<dbReference type="Proteomes" id="UP001363010">
    <property type="component" value="Unassembled WGS sequence"/>
</dbReference>
<dbReference type="PROSITE" id="PS50980">
    <property type="entry name" value="COA_CT_NTER"/>
    <property type="match status" value="1"/>
</dbReference>